<comment type="caution">
    <text evidence="2">The sequence shown here is derived from an EMBL/GenBank/DDBJ whole genome shotgun (WGS) entry which is preliminary data.</text>
</comment>
<dbReference type="OrthoDB" id="3352408at2759"/>
<dbReference type="Proteomes" id="UP000580250">
    <property type="component" value="Unassembled WGS sequence"/>
</dbReference>
<evidence type="ECO:0000256" key="1">
    <source>
        <dbReference type="SAM" id="Phobius"/>
    </source>
</evidence>
<feature type="transmembrane region" description="Helical" evidence="1">
    <location>
        <begin position="33"/>
        <end position="61"/>
    </location>
</feature>
<dbReference type="EMBL" id="CAJEWN010000049">
    <property type="protein sequence ID" value="CAD2151924.1"/>
    <property type="molecule type" value="Genomic_DNA"/>
</dbReference>
<accession>A0A6V7UAY2</accession>
<feature type="transmembrane region" description="Helical" evidence="1">
    <location>
        <begin position="9"/>
        <end position="27"/>
    </location>
</feature>
<protein>
    <submittedName>
        <fullName evidence="2">Uncharacterized protein</fullName>
    </submittedName>
</protein>
<proteinExistence type="predicted"/>
<sequence>MYQFAKQLFFYALRVIGLICFIGLIQGGPAMDMFTIVVSFAVAAIPEGLPIVVAVTSAIGVMRIVKK</sequence>
<evidence type="ECO:0000313" key="3">
    <source>
        <dbReference type="Proteomes" id="UP000580250"/>
    </source>
</evidence>
<keyword evidence="1" id="KW-1133">Transmembrane helix</keyword>
<organism evidence="2 3">
    <name type="scientific">Meloidogyne enterolobii</name>
    <name type="common">Root-knot nematode worm</name>
    <name type="synonym">Meloidogyne mayaguensis</name>
    <dbReference type="NCBI Taxonomy" id="390850"/>
    <lineage>
        <taxon>Eukaryota</taxon>
        <taxon>Metazoa</taxon>
        <taxon>Ecdysozoa</taxon>
        <taxon>Nematoda</taxon>
        <taxon>Chromadorea</taxon>
        <taxon>Rhabditida</taxon>
        <taxon>Tylenchina</taxon>
        <taxon>Tylenchomorpha</taxon>
        <taxon>Tylenchoidea</taxon>
        <taxon>Meloidogynidae</taxon>
        <taxon>Meloidogyninae</taxon>
        <taxon>Meloidogyne</taxon>
    </lineage>
</organism>
<evidence type="ECO:0000313" key="2">
    <source>
        <dbReference type="EMBL" id="CAD2151924.1"/>
    </source>
</evidence>
<dbReference type="InterPro" id="IPR023298">
    <property type="entry name" value="ATPase_P-typ_TM_dom_sf"/>
</dbReference>
<dbReference type="AlphaFoldDB" id="A0A6V7UAY2"/>
<keyword evidence="1" id="KW-0472">Membrane</keyword>
<keyword evidence="1" id="KW-0812">Transmembrane</keyword>
<reference evidence="2 3" key="1">
    <citation type="submission" date="2020-08" db="EMBL/GenBank/DDBJ databases">
        <authorList>
            <person name="Koutsovoulos G."/>
            <person name="Danchin GJ E."/>
        </authorList>
    </citation>
    <scope>NUCLEOTIDE SEQUENCE [LARGE SCALE GENOMIC DNA]</scope>
</reference>
<dbReference type="Gene3D" id="1.20.1110.10">
    <property type="entry name" value="Calcium-transporting ATPase, transmembrane domain"/>
    <property type="match status" value="1"/>
</dbReference>
<dbReference type="SUPFAM" id="SSF81665">
    <property type="entry name" value="Calcium ATPase, transmembrane domain M"/>
    <property type="match status" value="1"/>
</dbReference>
<gene>
    <name evidence="2" type="ORF">MENT_LOCUS10578</name>
</gene>
<name>A0A6V7UAY2_MELEN</name>